<dbReference type="EMBL" id="KB822720">
    <property type="protein sequence ID" value="ETN39990.1"/>
    <property type="molecule type" value="Genomic_DNA"/>
</dbReference>
<dbReference type="GeneID" id="19971604"/>
<dbReference type="GO" id="GO:0019693">
    <property type="term" value="P:ribose phosphate metabolic process"/>
    <property type="evidence" value="ECO:0007669"/>
    <property type="project" value="TreeGrafter"/>
</dbReference>
<dbReference type="PANTHER" id="PTHR11839:SF18">
    <property type="entry name" value="NUDIX HYDROLASE DOMAIN-CONTAINING PROTEIN"/>
    <property type="match status" value="1"/>
</dbReference>
<dbReference type="GO" id="GO:0006753">
    <property type="term" value="P:nucleoside phosphate metabolic process"/>
    <property type="evidence" value="ECO:0007669"/>
    <property type="project" value="TreeGrafter"/>
</dbReference>
<dbReference type="eggNOG" id="KOG3041">
    <property type="taxonomic scope" value="Eukaryota"/>
</dbReference>
<dbReference type="HOGENOM" id="CLU_070130_0_0_1"/>
<dbReference type="Proteomes" id="UP000030752">
    <property type="component" value="Unassembled WGS sequence"/>
</dbReference>
<dbReference type="GO" id="GO:0080042">
    <property type="term" value="F:ADP-glucose pyrophosphohydrolase activity"/>
    <property type="evidence" value="ECO:0007669"/>
    <property type="project" value="TreeGrafter"/>
</dbReference>
<dbReference type="InterPro" id="IPR000086">
    <property type="entry name" value="NUDIX_hydrolase_dom"/>
</dbReference>
<dbReference type="OrthoDB" id="10249920at2759"/>
<organism evidence="4 5">
    <name type="scientific">Cyphellophora europaea (strain CBS 101466)</name>
    <name type="common">Phialophora europaea</name>
    <dbReference type="NCBI Taxonomy" id="1220924"/>
    <lineage>
        <taxon>Eukaryota</taxon>
        <taxon>Fungi</taxon>
        <taxon>Dikarya</taxon>
        <taxon>Ascomycota</taxon>
        <taxon>Pezizomycotina</taxon>
        <taxon>Eurotiomycetes</taxon>
        <taxon>Chaetothyriomycetidae</taxon>
        <taxon>Chaetothyriales</taxon>
        <taxon>Cyphellophoraceae</taxon>
        <taxon>Cyphellophora</taxon>
    </lineage>
</organism>
<dbReference type="PROSITE" id="PS51462">
    <property type="entry name" value="NUDIX"/>
    <property type="match status" value="1"/>
</dbReference>
<dbReference type="CDD" id="cd03424">
    <property type="entry name" value="NUDIX_ADPRase_Nudt5_UGPPase_Nudt14"/>
    <property type="match status" value="1"/>
</dbReference>
<dbReference type="SUPFAM" id="SSF55811">
    <property type="entry name" value="Nudix"/>
    <property type="match status" value="1"/>
</dbReference>
<comment type="cofactor">
    <cofactor evidence="1">
        <name>Mg(2+)</name>
        <dbReference type="ChEBI" id="CHEBI:18420"/>
    </cofactor>
</comment>
<accession>W2RUK8</accession>
<dbReference type="InterPro" id="IPR015797">
    <property type="entry name" value="NUDIX_hydrolase-like_dom_sf"/>
</dbReference>
<reference evidence="4 5" key="1">
    <citation type="submission" date="2013-03" db="EMBL/GenBank/DDBJ databases">
        <title>The Genome Sequence of Phialophora europaea CBS 101466.</title>
        <authorList>
            <consortium name="The Broad Institute Genomics Platform"/>
            <person name="Cuomo C."/>
            <person name="de Hoog S."/>
            <person name="Gorbushina A."/>
            <person name="Walker B."/>
            <person name="Young S.K."/>
            <person name="Zeng Q."/>
            <person name="Gargeya S."/>
            <person name="Fitzgerald M."/>
            <person name="Haas B."/>
            <person name="Abouelleil A."/>
            <person name="Allen A.W."/>
            <person name="Alvarado L."/>
            <person name="Arachchi H.M."/>
            <person name="Berlin A.M."/>
            <person name="Chapman S.B."/>
            <person name="Gainer-Dewar J."/>
            <person name="Goldberg J."/>
            <person name="Griggs A."/>
            <person name="Gujja S."/>
            <person name="Hansen M."/>
            <person name="Howarth C."/>
            <person name="Imamovic A."/>
            <person name="Ireland A."/>
            <person name="Larimer J."/>
            <person name="McCowan C."/>
            <person name="Murphy C."/>
            <person name="Pearson M."/>
            <person name="Poon T.W."/>
            <person name="Priest M."/>
            <person name="Roberts A."/>
            <person name="Saif S."/>
            <person name="Shea T."/>
            <person name="Sisk P."/>
            <person name="Sykes S."/>
            <person name="Wortman J."/>
            <person name="Nusbaum C."/>
            <person name="Birren B."/>
        </authorList>
    </citation>
    <scope>NUCLEOTIDE SEQUENCE [LARGE SCALE GENOMIC DNA]</scope>
    <source>
        <strain evidence="4 5">CBS 101466</strain>
    </source>
</reference>
<evidence type="ECO:0000259" key="3">
    <source>
        <dbReference type="PROSITE" id="PS51462"/>
    </source>
</evidence>
<proteinExistence type="predicted"/>
<evidence type="ECO:0000256" key="1">
    <source>
        <dbReference type="ARBA" id="ARBA00001946"/>
    </source>
</evidence>
<dbReference type="Pfam" id="PF00293">
    <property type="entry name" value="NUDIX"/>
    <property type="match status" value="1"/>
</dbReference>
<evidence type="ECO:0000256" key="2">
    <source>
        <dbReference type="ARBA" id="ARBA00022801"/>
    </source>
</evidence>
<dbReference type="InParanoid" id="W2RUK8"/>
<dbReference type="STRING" id="1220924.W2RUK8"/>
<protein>
    <recommendedName>
        <fullName evidence="3">Nudix hydrolase domain-containing protein</fullName>
    </recommendedName>
</protein>
<dbReference type="GO" id="GO:0080041">
    <property type="term" value="F:ADP-ribose pyrophosphohydrolase activity"/>
    <property type="evidence" value="ECO:0007669"/>
    <property type="project" value="TreeGrafter"/>
</dbReference>
<dbReference type="AlphaFoldDB" id="W2RUK8"/>
<keyword evidence="5" id="KW-1185">Reference proteome</keyword>
<evidence type="ECO:0000313" key="5">
    <source>
        <dbReference type="Proteomes" id="UP000030752"/>
    </source>
</evidence>
<name>W2RUK8_CYPE1</name>
<dbReference type="Gene3D" id="3.90.79.10">
    <property type="entry name" value="Nucleoside Triphosphate Pyrophosphohydrolase"/>
    <property type="match status" value="1"/>
</dbReference>
<sequence>MASTFTLPKIAGEPPVEVHLVDNLTEDQFVAWIPFKNWLETFRQSLALQSDVNHPFHKEDERYTLRSIEVKAVDMWGNRIGFLMMKTVVKNEKDKQPLAGTVFLRGGSVAILMILRPEEDEDNDERWVVMTQQPRVPAASLTFYEIPAGMIDDSGTFSGAAAKELYEETSLEVPVSELKNMTKLALKNAKLALKDAQGSEEHLQKAMYPSPGGCDEYIALFLWERTMPRIEINELRGKLSGVDSEKIKVKLVRYEELWKEGARDAKTLAAWALYEGLTREGRLDEDEDDENGEDGA</sequence>
<gene>
    <name evidence="4" type="ORF">HMPREF1541_04265</name>
</gene>
<evidence type="ECO:0000313" key="4">
    <source>
        <dbReference type="EMBL" id="ETN39990.1"/>
    </source>
</evidence>
<keyword evidence="2" id="KW-0378">Hydrolase</keyword>
<dbReference type="VEuPathDB" id="FungiDB:HMPREF1541_04265"/>
<feature type="domain" description="Nudix hydrolase" evidence="3">
    <location>
        <begin position="104"/>
        <end position="275"/>
    </location>
</feature>
<dbReference type="PANTHER" id="PTHR11839">
    <property type="entry name" value="UDP/ADP-SUGAR PYROPHOSPHATASE"/>
    <property type="match status" value="1"/>
</dbReference>
<dbReference type="RefSeq" id="XP_008716833.1">
    <property type="nucleotide sequence ID" value="XM_008718611.1"/>
</dbReference>